<dbReference type="Proteomes" id="UP001077662">
    <property type="component" value="Unassembled WGS sequence"/>
</dbReference>
<comment type="caution">
    <text evidence="1">The sequence shown here is derived from an EMBL/GenBank/DDBJ whole genome shotgun (WGS) entry which is preliminary data.</text>
</comment>
<dbReference type="AlphaFoldDB" id="A0AAP3DKR9"/>
<organism evidence="1 2">
    <name type="scientific">Brevibacillus laterosporus</name>
    <name type="common">Bacillus laterosporus</name>
    <dbReference type="NCBI Taxonomy" id="1465"/>
    <lineage>
        <taxon>Bacteria</taxon>
        <taxon>Bacillati</taxon>
        <taxon>Bacillota</taxon>
        <taxon>Bacilli</taxon>
        <taxon>Bacillales</taxon>
        <taxon>Paenibacillaceae</taxon>
        <taxon>Brevibacillus</taxon>
    </lineage>
</organism>
<evidence type="ECO:0000313" key="1">
    <source>
        <dbReference type="EMBL" id="MCZ0808825.1"/>
    </source>
</evidence>
<name>A0AAP3DKR9_BRELA</name>
<accession>A0AAP3DKR9</accession>
<reference evidence="1" key="1">
    <citation type="submission" date="2022-09" db="EMBL/GenBank/DDBJ databases">
        <title>Genome analysis and characterization of larvicidal activity of Brevibacillus strains.</title>
        <authorList>
            <person name="Patrusheva E.V."/>
            <person name="Izotova A.O."/>
            <person name="Toshchakov S.V."/>
            <person name="Sineoky S.P."/>
        </authorList>
    </citation>
    <scope>NUCLEOTIDE SEQUENCE</scope>
    <source>
        <strain evidence="1">VKPM_B-13247</strain>
    </source>
</reference>
<evidence type="ECO:0000313" key="2">
    <source>
        <dbReference type="Proteomes" id="UP001077662"/>
    </source>
</evidence>
<protein>
    <submittedName>
        <fullName evidence="1">Uncharacterized protein</fullName>
    </submittedName>
</protein>
<proteinExistence type="predicted"/>
<dbReference type="RefSeq" id="WP_161555149.1">
    <property type="nucleotide sequence ID" value="NZ_JAKRCY010000017.1"/>
</dbReference>
<sequence>MSKLIAVLVLLVITLPLAVNVLFMGTDSVLGASTKFFSRLIEIATYFGVR</sequence>
<dbReference type="EMBL" id="JAPTNE010000024">
    <property type="protein sequence ID" value="MCZ0808825.1"/>
    <property type="molecule type" value="Genomic_DNA"/>
</dbReference>
<gene>
    <name evidence="1" type="ORF">O0554_18215</name>
</gene>